<comment type="caution">
    <text evidence="3">The sequence shown here is derived from an EMBL/GenBank/DDBJ whole genome shotgun (WGS) entry which is preliminary data.</text>
</comment>
<dbReference type="PRINTS" id="PR00081">
    <property type="entry name" value="GDHRDH"/>
</dbReference>
<name>A0ABU7JLH2_9NOCA</name>
<organism evidence="3 4">
    <name type="scientific">Rhodococcus chondri</name>
    <dbReference type="NCBI Taxonomy" id="3065941"/>
    <lineage>
        <taxon>Bacteria</taxon>
        <taxon>Bacillati</taxon>
        <taxon>Actinomycetota</taxon>
        <taxon>Actinomycetes</taxon>
        <taxon>Mycobacteriales</taxon>
        <taxon>Nocardiaceae</taxon>
        <taxon>Rhodococcus</taxon>
    </lineage>
</organism>
<dbReference type="PANTHER" id="PTHR24321">
    <property type="entry name" value="DEHYDROGENASES, SHORT CHAIN"/>
    <property type="match status" value="1"/>
</dbReference>
<evidence type="ECO:0000313" key="4">
    <source>
        <dbReference type="Proteomes" id="UP001331936"/>
    </source>
</evidence>
<accession>A0ABU7JLH2</accession>
<evidence type="ECO:0000256" key="2">
    <source>
        <dbReference type="ARBA" id="ARBA00023002"/>
    </source>
</evidence>
<dbReference type="InterPro" id="IPR036291">
    <property type="entry name" value="NAD(P)-bd_dom_sf"/>
</dbReference>
<dbReference type="PANTHER" id="PTHR24321:SF8">
    <property type="entry name" value="ESTRADIOL 17-BETA-DEHYDROGENASE 8-RELATED"/>
    <property type="match status" value="1"/>
</dbReference>
<sequence>MVWTVSAVNRTVLVTGGTGGLGSVVTKHLLDTGWRVVVPWIVREELDRLTEHPNLHLVEADLADEGNVETLLSVTAADPHAPLFGLVNLVGGFTAGQRVHEAPIEVLDSQLDLNLRTAYTVTQASLPHLIRNGGGSVICMSAAATRRPFPGAASYIASKAAVVALVETLALEYIDDHIRVNALLPFVIDTPGNRAAMPDSDRRSWSQPGDIAKVIDFLLSHNGAAITGGSIPVTNVG</sequence>
<keyword evidence="2" id="KW-0560">Oxidoreductase</keyword>
<protein>
    <submittedName>
        <fullName evidence="3">SDR family NAD(P)-dependent oxidoreductase</fullName>
    </submittedName>
</protein>
<evidence type="ECO:0000256" key="1">
    <source>
        <dbReference type="ARBA" id="ARBA00006484"/>
    </source>
</evidence>
<dbReference type="SUPFAM" id="SSF51735">
    <property type="entry name" value="NAD(P)-binding Rossmann-fold domains"/>
    <property type="match status" value="1"/>
</dbReference>
<dbReference type="EMBL" id="JAUZMZ010000005">
    <property type="protein sequence ID" value="MEE2030889.1"/>
    <property type="molecule type" value="Genomic_DNA"/>
</dbReference>
<proteinExistence type="inferred from homology"/>
<dbReference type="Gene3D" id="3.40.50.720">
    <property type="entry name" value="NAD(P)-binding Rossmann-like Domain"/>
    <property type="match status" value="1"/>
</dbReference>
<keyword evidence="4" id="KW-1185">Reference proteome</keyword>
<dbReference type="CDD" id="cd05233">
    <property type="entry name" value="SDR_c"/>
    <property type="match status" value="1"/>
</dbReference>
<comment type="similarity">
    <text evidence="1">Belongs to the short-chain dehydrogenases/reductases (SDR) family.</text>
</comment>
<dbReference type="Proteomes" id="UP001331936">
    <property type="component" value="Unassembled WGS sequence"/>
</dbReference>
<dbReference type="InterPro" id="IPR002347">
    <property type="entry name" value="SDR_fam"/>
</dbReference>
<reference evidence="3 4" key="1">
    <citation type="submission" date="2023-08" db="EMBL/GenBank/DDBJ databases">
        <authorList>
            <person name="Girao M."/>
            <person name="Carvalho M.F."/>
        </authorList>
    </citation>
    <scope>NUCLEOTIDE SEQUENCE [LARGE SCALE GENOMIC DNA]</scope>
    <source>
        <strain evidence="3 4">CC-R104</strain>
    </source>
</reference>
<evidence type="ECO:0000313" key="3">
    <source>
        <dbReference type="EMBL" id="MEE2030889.1"/>
    </source>
</evidence>
<gene>
    <name evidence="3" type="ORF">Q8814_01950</name>
</gene>
<dbReference type="Pfam" id="PF00106">
    <property type="entry name" value="adh_short"/>
    <property type="match status" value="1"/>
</dbReference>